<evidence type="ECO:0000313" key="3">
    <source>
        <dbReference type="Proteomes" id="UP001159427"/>
    </source>
</evidence>
<comment type="similarity">
    <text evidence="1">Belongs to the EXO5 family.</text>
</comment>
<dbReference type="Gene3D" id="3.90.320.10">
    <property type="match status" value="1"/>
</dbReference>
<accession>A0ABN8MI46</accession>
<keyword evidence="3" id="KW-1185">Reference proteome</keyword>
<dbReference type="PANTHER" id="PTHR14464:SF4">
    <property type="entry name" value="EXONUCLEASE V"/>
    <property type="match status" value="1"/>
</dbReference>
<evidence type="ECO:0008006" key="4">
    <source>
        <dbReference type="Google" id="ProtNLM"/>
    </source>
</evidence>
<dbReference type="InterPro" id="IPR011604">
    <property type="entry name" value="PDDEXK-like_dom_sf"/>
</dbReference>
<name>A0ABN8MI46_9CNID</name>
<dbReference type="PANTHER" id="PTHR14464">
    <property type="entry name" value="EXONUCLEASE V"/>
    <property type="match status" value="1"/>
</dbReference>
<comment type="caution">
    <text evidence="2">The sequence shown here is derived from an EMBL/GenBank/DDBJ whole genome shotgun (WGS) entry which is preliminary data.</text>
</comment>
<evidence type="ECO:0000313" key="2">
    <source>
        <dbReference type="EMBL" id="CAH3029362.1"/>
    </source>
</evidence>
<protein>
    <recommendedName>
        <fullName evidence="4">Exonuclease V</fullName>
    </recommendedName>
</protein>
<proteinExistence type="inferred from homology"/>
<dbReference type="Proteomes" id="UP001159427">
    <property type="component" value="Unassembled WGS sequence"/>
</dbReference>
<dbReference type="EMBL" id="CALNXI010000567">
    <property type="protein sequence ID" value="CAH3029362.1"/>
    <property type="molecule type" value="Genomic_DNA"/>
</dbReference>
<dbReference type="Pfam" id="PF09810">
    <property type="entry name" value="Exo5"/>
    <property type="match status" value="3"/>
</dbReference>
<gene>
    <name evidence="2" type="ORF">PEVE_00035997</name>
</gene>
<sequence length="361" mass="41681">MVQLFVGWPNFWRLMRPIVAVKIQFEVEIVSEEEFEAIDAAIQEAAMQEVEATSRKTRPGLLTPLDKFRGGLGYLSVSDLTAQFWCEQQMEYNFLAPEPKPETVQMQLGKDIHMARELELYDVVDIKIESKEDKWATRFLNCLNKMAFLDAQQTIRELPVFGEPFQLGVFVYGIIDELHFNEMGQLEISELKTRATNNSLPSKAQQNKNFLQAMLYSIMFNDLLEGKLATTTLLSKFNLNGLAALSEDVVKFANELRIPCAKLIQIADLMLSRFKTSNIPKISSVVVEYCSQFSHEEIHKTCLQLDESWAHSKLVTMLPYWKGERETIGVEIEEAWKCHRCEFADICTWRIKKDEECRKLK</sequence>
<evidence type="ECO:0000256" key="1">
    <source>
        <dbReference type="ARBA" id="ARBA00009797"/>
    </source>
</evidence>
<dbReference type="InterPro" id="IPR019190">
    <property type="entry name" value="EXOV"/>
</dbReference>
<reference evidence="2 3" key="1">
    <citation type="submission" date="2022-05" db="EMBL/GenBank/DDBJ databases">
        <authorList>
            <consortium name="Genoscope - CEA"/>
            <person name="William W."/>
        </authorList>
    </citation>
    <scope>NUCLEOTIDE SEQUENCE [LARGE SCALE GENOMIC DNA]</scope>
</reference>
<organism evidence="2 3">
    <name type="scientific">Porites evermanni</name>
    <dbReference type="NCBI Taxonomy" id="104178"/>
    <lineage>
        <taxon>Eukaryota</taxon>
        <taxon>Metazoa</taxon>
        <taxon>Cnidaria</taxon>
        <taxon>Anthozoa</taxon>
        <taxon>Hexacorallia</taxon>
        <taxon>Scleractinia</taxon>
        <taxon>Fungiina</taxon>
        <taxon>Poritidae</taxon>
        <taxon>Porites</taxon>
    </lineage>
</organism>